<dbReference type="PANTHER" id="PTHR39179:SF1">
    <property type="entry name" value="SPORE COAT PROTEIN I"/>
    <property type="match status" value="1"/>
</dbReference>
<name>A0A1E8F1E7_9CLOT</name>
<dbReference type="InterPro" id="IPR047175">
    <property type="entry name" value="CotS-like"/>
</dbReference>
<sequence>MPSGADLYTSILLSEENVKKYVLPAYNLEDSEISQIKFKNTEKQRAVYKITNKNKYYCLKKVYFGLEELLFVYSALEWFFRHEINVPKILPTTDGNRYVFYNNMLFMLTPWVEGEKCNYDNLFDMLKASHNLGNMHKLGKNFKPIEGSALRKDFNNIYNSMNRRLEKFLFSYNSASKHNDKFSRFFLDNFDNNLNLAQIALTVSSNINHNNLSKSLCHLDYVNKNLIIDIYDNIWVIDFDKCKLDYCAHDISYFLRRYMRRNKTKWNVNFAISCLESYENAYTLNIDDYKYILVYLSFPQKFWKISKDYYNNIDKCNKKAFLKLIINSNKNIKYKLDFINFFIDYIEDKFKCKII</sequence>
<dbReference type="Proteomes" id="UP000175744">
    <property type="component" value="Unassembled WGS sequence"/>
</dbReference>
<dbReference type="NCBIfam" id="TIGR02906">
    <property type="entry name" value="spore_CotS"/>
    <property type="match status" value="1"/>
</dbReference>
<reference evidence="2 3" key="1">
    <citation type="submission" date="2016-06" db="EMBL/GenBank/DDBJ databases">
        <title>Genome sequence of Clostridium acetireducens DSM 10703.</title>
        <authorList>
            <person name="Poehlein A."/>
            <person name="Fluechter S."/>
            <person name="Duerre P."/>
            <person name="Daniel R."/>
        </authorList>
    </citation>
    <scope>NUCLEOTIDE SEQUENCE [LARGE SCALE GENOMIC DNA]</scope>
    <source>
        <strain evidence="2 3">DSM 10703</strain>
    </source>
</reference>
<keyword evidence="3" id="KW-1185">Reference proteome</keyword>
<dbReference type="InterPro" id="IPR002575">
    <property type="entry name" value="Aminoglycoside_PTrfase"/>
</dbReference>
<protein>
    <submittedName>
        <fullName evidence="2">Spore coat protein I</fullName>
    </submittedName>
</protein>
<dbReference type="PATRIC" id="fig|1121290.3.peg.369"/>
<keyword evidence="2" id="KW-0946">Virion</keyword>
<proteinExistence type="predicted"/>
<dbReference type="AlphaFoldDB" id="A0A1E8F1E7"/>
<evidence type="ECO:0000259" key="1">
    <source>
        <dbReference type="Pfam" id="PF01636"/>
    </source>
</evidence>
<comment type="caution">
    <text evidence="2">The sequence shown here is derived from an EMBL/GenBank/DDBJ whole genome shotgun (WGS) entry which is preliminary data.</text>
</comment>
<organism evidence="2 3">
    <name type="scientific">Clostridium acetireducens DSM 10703</name>
    <dbReference type="NCBI Taxonomy" id="1121290"/>
    <lineage>
        <taxon>Bacteria</taxon>
        <taxon>Bacillati</taxon>
        <taxon>Bacillota</taxon>
        <taxon>Clostridia</taxon>
        <taxon>Eubacteriales</taxon>
        <taxon>Clostridiaceae</taxon>
        <taxon>Clostridium</taxon>
    </lineage>
</organism>
<dbReference type="InterPro" id="IPR011009">
    <property type="entry name" value="Kinase-like_dom_sf"/>
</dbReference>
<dbReference type="InterPro" id="IPR014255">
    <property type="entry name" value="Spore_coat_CotS"/>
</dbReference>
<dbReference type="EMBL" id="LZFO01000004">
    <property type="protein sequence ID" value="OFI07172.1"/>
    <property type="molecule type" value="Genomic_DNA"/>
</dbReference>
<keyword evidence="2" id="KW-0167">Capsid protein</keyword>
<feature type="domain" description="Aminoglycoside phosphotransferase" evidence="1">
    <location>
        <begin position="47"/>
        <end position="271"/>
    </location>
</feature>
<dbReference type="RefSeq" id="WP_070109335.1">
    <property type="nucleotide sequence ID" value="NZ_LZFO01000004.1"/>
</dbReference>
<dbReference type="STRING" id="1121290.CLAOCE_03630"/>
<evidence type="ECO:0000313" key="2">
    <source>
        <dbReference type="EMBL" id="OFI07172.1"/>
    </source>
</evidence>
<dbReference type="SUPFAM" id="SSF56112">
    <property type="entry name" value="Protein kinase-like (PK-like)"/>
    <property type="match status" value="1"/>
</dbReference>
<dbReference type="Pfam" id="PF01636">
    <property type="entry name" value="APH"/>
    <property type="match status" value="1"/>
</dbReference>
<gene>
    <name evidence="2" type="primary">cotI_2</name>
    <name evidence="2" type="ORF">CLOACE_03630</name>
</gene>
<evidence type="ECO:0000313" key="3">
    <source>
        <dbReference type="Proteomes" id="UP000175744"/>
    </source>
</evidence>
<dbReference type="GO" id="GO:0042601">
    <property type="term" value="C:endospore-forming forespore"/>
    <property type="evidence" value="ECO:0007669"/>
    <property type="project" value="TreeGrafter"/>
</dbReference>
<accession>A0A1E8F1E7</accession>
<dbReference type="Gene3D" id="3.90.1200.10">
    <property type="match status" value="1"/>
</dbReference>
<dbReference type="PANTHER" id="PTHR39179">
    <property type="entry name" value="SPORE COAT PROTEIN I"/>
    <property type="match status" value="1"/>
</dbReference>
<dbReference type="OrthoDB" id="9771902at2"/>
<dbReference type="Gene3D" id="3.30.200.20">
    <property type="entry name" value="Phosphorylase Kinase, domain 1"/>
    <property type="match status" value="1"/>
</dbReference>